<feature type="compositionally biased region" description="Gly residues" evidence="5">
    <location>
        <begin position="291"/>
        <end position="303"/>
    </location>
</feature>
<gene>
    <name evidence="8" type="ORF">MANT1106_LOCUS397</name>
</gene>
<keyword evidence="2 4" id="KW-0863">Zinc-finger</keyword>
<keyword evidence="3 4" id="KW-0862">Zinc</keyword>
<dbReference type="Gene3D" id="3.30.1370.210">
    <property type="match status" value="1"/>
</dbReference>
<feature type="zinc finger region" description="C3H1-type" evidence="4">
    <location>
        <begin position="114"/>
        <end position="143"/>
    </location>
</feature>
<feature type="compositionally biased region" description="Low complexity" evidence="5">
    <location>
        <begin position="193"/>
        <end position="215"/>
    </location>
</feature>
<feature type="compositionally biased region" description="Pro residues" evidence="5">
    <location>
        <begin position="248"/>
        <end position="262"/>
    </location>
</feature>
<evidence type="ECO:0000256" key="3">
    <source>
        <dbReference type="ARBA" id="ARBA00022833"/>
    </source>
</evidence>
<evidence type="ECO:0000259" key="7">
    <source>
        <dbReference type="PROSITE" id="PS50103"/>
    </source>
</evidence>
<feature type="zinc finger region" description="C3H1-type" evidence="4">
    <location>
        <begin position="70"/>
        <end position="98"/>
    </location>
</feature>
<name>A0A7S0X1S4_9CHLO</name>
<accession>A0A7S0X1S4</accession>
<feature type="region of interest" description="Disordered" evidence="5">
    <location>
        <begin position="372"/>
        <end position="395"/>
    </location>
</feature>
<dbReference type="Gene3D" id="3.30.40.10">
    <property type="entry name" value="Zinc/RING finger domain, C3HC4 (zinc finger)"/>
    <property type="match status" value="1"/>
</dbReference>
<feature type="region of interest" description="Disordered" evidence="5">
    <location>
        <begin position="291"/>
        <end position="349"/>
    </location>
</feature>
<dbReference type="AlphaFoldDB" id="A0A7S0X1S4"/>
<dbReference type="InterPro" id="IPR001841">
    <property type="entry name" value="Znf_RING"/>
</dbReference>
<feature type="domain" description="RING-type" evidence="6">
    <location>
        <begin position="400"/>
        <end position="445"/>
    </location>
</feature>
<feature type="region of interest" description="Disordered" evidence="5">
    <location>
        <begin position="247"/>
        <end position="278"/>
    </location>
</feature>
<dbReference type="SMART" id="SM00356">
    <property type="entry name" value="ZnF_C3H1"/>
    <property type="match status" value="2"/>
</dbReference>
<feature type="compositionally biased region" description="Low complexity" evidence="5">
    <location>
        <begin position="32"/>
        <end position="46"/>
    </location>
</feature>
<feature type="compositionally biased region" description="Acidic residues" evidence="5">
    <location>
        <begin position="386"/>
        <end position="395"/>
    </location>
</feature>
<evidence type="ECO:0000256" key="5">
    <source>
        <dbReference type="SAM" id="MobiDB-lite"/>
    </source>
</evidence>
<sequence length="456" mass="46450">MAPENDNAPPTPPPAQHYSTSNKAPKDTGSGSTLKSKNPKTSNSKTAQIDHLMVTDSPAAAAASADWARRNGKKPCFHYINKGMCPHGISCTYLHGYEDNRYNRFEQTATRQIQKHTNVCKYFFSKTAFCVNGDDCQYSHGDVPTKGYPAPPTPPQESAEETIARETRAALPDSSGSIPGATFVPAGSSRAATTSQVGGSTSWSSASGTRASDSTYDSTGSNAQLAASHNAPYIASASAATPVAYAAAPPPATSSRPPPAYDPPSSGSSGNGGGNGAGSYYQGADKGYSVGGGGGGGRGGSGIPGETHSRVQYGQTVGGSSSGGSLPLDNGRQLSGTQPISDVGGGGGSDAATNELDALLAAMGGAAPVKKPIAAKSRSRRAAYGTDEDGPDPDPSADECCVCLDAPRDSVLVPCGHTNLCMPCAEELIVAPLAEGEAPLCPSCRQRVLHVFPAHI</sequence>
<dbReference type="PROSITE" id="PS50089">
    <property type="entry name" value="ZF_RING_2"/>
    <property type="match status" value="1"/>
</dbReference>
<feature type="region of interest" description="Disordered" evidence="5">
    <location>
        <begin position="1"/>
        <end position="46"/>
    </location>
</feature>
<evidence type="ECO:0008006" key="9">
    <source>
        <dbReference type="Google" id="ProtNLM"/>
    </source>
</evidence>
<feature type="domain" description="C3H1-type" evidence="7">
    <location>
        <begin position="70"/>
        <end position="98"/>
    </location>
</feature>
<dbReference type="Pfam" id="PF13920">
    <property type="entry name" value="zf-C3HC4_3"/>
    <property type="match status" value="1"/>
</dbReference>
<protein>
    <recommendedName>
        <fullName evidence="9">RING-type E3 ubiquitin transferase</fullName>
    </recommendedName>
</protein>
<evidence type="ECO:0000259" key="6">
    <source>
        <dbReference type="PROSITE" id="PS50089"/>
    </source>
</evidence>
<reference evidence="8" key="1">
    <citation type="submission" date="2021-01" db="EMBL/GenBank/DDBJ databases">
        <authorList>
            <person name="Corre E."/>
            <person name="Pelletier E."/>
            <person name="Niang G."/>
            <person name="Scheremetjew M."/>
            <person name="Finn R."/>
            <person name="Kale V."/>
            <person name="Holt S."/>
            <person name="Cochrane G."/>
            <person name="Meng A."/>
            <person name="Brown T."/>
            <person name="Cohen L."/>
        </authorList>
    </citation>
    <scope>NUCLEOTIDE SEQUENCE</scope>
    <source>
        <strain evidence="8">SL-175</strain>
    </source>
</reference>
<dbReference type="EMBL" id="HBFC01000785">
    <property type="protein sequence ID" value="CAD8697718.1"/>
    <property type="molecule type" value="Transcribed_RNA"/>
</dbReference>
<dbReference type="PROSITE" id="PS50103">
    <property type="entry name" value="ZF_C3H1"/>
    <property type="match status" value="2"/>
</dbReference>
<dbReference type="SMART" id="SM00184">
    <property type="entry name" value="RING"/>
    <property type="match status" value="1"/>
</dbReference>
<proteinExistence type="predicted"/>
<feature type="region of interest" description="Disordered" evidence="5">
    <location>
        <begin position="167"/>
        <end position="222"/>
    </location>
</feature>
<evidence type="ECO:0000313" key="8">
    <source>
        <dbReference type="EMBL" id="CAD8697718.1"/>
    </source>
</evidence>
<dbReference type="InterPro" id="IPR036855">
    <property type="entry name" value="Znf_CCCH_sf"/>
</dbReference>
<dbReference type="InterPro" id="IPR013083">
    <property type="entry name" value="Znf_RING/FYVE/PHD"/>
</dbReference>
<feature type="domain" description="C3H1-type" evidence="7">
    <location>
        <begin position="114"/>
        <end position="143"/>
    </location>
</feature>
<organism evidence="8">
    <name type="scientific">Mantoniella antarctica</name>
    <dbReference type="NCBI Taxonomy" id="81844"/>
    <lineage>
        <taxon>Eukaryota</taxon>
        <taxon>Viridiplantae</taxon>
        <taxon>Chlorophyta</taxon>
        <taxon>Mamiellophyceae</taxon>
        <taxon>Mamiellales</taxon>
        <taxon>Mamiellaceae</taxon>
        <taxon>Mantoniella</taxon>
    </lineage>
</organism>
<evidence type="ECO:0000256" key="2">
    <source>
        <dbReference type="ARBA" id="ARBA00022771"/>
    </source>
</evidence>
<dbReference type="SUPFAM" id="SSF57850">
    <property type="entry name" value="RING/U-box"/>
    <property type="match status" value="1"/>
</dbReference>
<dbReference type="SUPFAM" id="SSF90229">
    <property type="entry name" value="CCCH zinc finger"/>
    <property type="match status" value="1"/>
</dbReference>
<evidence type="ECO:0000256" key="1">
    <source>
        <dbReference type="ARBA" id="ARBA00022723"/>
    </source>
</evidence>
<evidence type="ECO:0000256" key="4">
    <source>
        <dbReference type="PROSITE-ProRule" id="PRU00723"/>
    </source>
</evidence>
<dbReference type="GO" id="GO:0008270">
    <property type="term" value="F:zinc ion binding"/>
    <property type="evidence" value="ECO:0007669"/>
    <property type="project" value="UniProtKB-KW"/>
</dbReference>
<dbReference type="InterPro" id="IPR000571">
    <property type="entry name" value="Znf_CCCH"/>
</dbReference>
<keyword evidence="1 4" id="KW-0479">Metal-binding</keyword>